<feature type="disulfide bond" evidence="1">
    <location>
        <begin position="148"/>
        <end position="163"/>
    </location>
</feature>
<feature type="compositionally biased region" description="Polar residues" evidence="2">
    <location>
        <begin position="282"/>
        <end position="309"/>
    </location>
</feature>
<evidence type="ECO:0000256" key="2">
    <source>
        <dbReference type="SAM" id="MobiDB-lite"/>
    </source>
</evidence>
<protein>
    <recommendedName>
        <fullName evidence="5">TNFR-Cys domain-containing protein</fullName>
    </recommendedName>
</protein>
<dbReference type="GO" id="GO:0009897">
    <property type="term" value="C:external side of plasma membrane"/>
    <property type="evidence" value="ECO:0007669"/>
    <property type="project" value="TreeGrafter"/>
</dbReference>
<reference evidence="6 7" key="2">
    <citation type="journal article" date="2023" name="Mol. Biol. Evol.">
        <title>Genomics of Secondarily Temperate Adaptation in the Only Non-Antarctic Icefish.</title>
        <authorList>
            <person name="Rivera-Colon A.G."/>
            <person name="Rayamajhi N."/>
            <person name="Minhas B.F."/>
            <person name="Madrigal G."/>
            <person name="Bilyk K.T."/>
            <person name="Yoon V."/>
            <person name="Hune M."/>
            <person name="Gregory S."/>
            <person name="Cheng C.H.C."/>
            <person name="Catchen J.M."/>
        </authorList>
    </citation>
    <scope>NUCLEOTIDE SEQUENCE [LARGE SCALE GENOMIC DNA]</scope>
    <source>
        <strain evidence="6">JMC-PN-2008</strain>
    </source>
</reference>
<feature type="chain" id="PRO_5043054326" description="TNFR-Cys domain-containing protein" evidence="4">
    <location>
        <begin position="24"/>
        <end position="321"/>
    </location>
</feature>
<dbReference type="Pfam" id="PF00020">
    <property type="entry name" value="TNFR_c6"/>
    <property type="match status" value="1"/>
</dbReference>
<feature type="domain" description="TNFR-Cys" evidence="5">
    <location>
        <begin position="147"/>
        <end position="187"/>
    </location>
</feature>
<comment type="caution">
    <text evidence="1">Lacks conserved residue(s) required for the propagation of feature annotation.</text>
</comment>
<accession>A0AAN7XQM5</accession>
<evidence type="ECO:0000259" key="5">
    <source>
        <dbReference type="PROSITE" id="PS50050"/>
    </source>
</evidence>
<feature type="signal peptide" evidence="4">
    <location>
        <begin position="1"/>
        <end position="23"/>
    </location>
</feature>
<evidence type="ECO:0000313" key="7">
    <source>
        <dbReference type="Proteomes" id="UP001346869"/>
    </source>
</evidence>
<sequence>MLGAKMHLLLLILSLGFMGMTSAQQQCDPLTQYEDDRGICCKMCGPGTRMSSNTHCQDPQCEDCRENEYQDKYTKETQCLLQPYCDRNINFKIMTHKSKTERSICMCKEEFHCSSIQCMTCLPHTICNPGYGARYKGNHSQDTVCEKCPEGTFSNESSWKDACKKWTECESGYHIEKSGTDVSDILCDVNRRHNIMIGLIVVFLISAIIGVAMCIKGTRGDARGKVKGCFQSCFGEQKDPLRDTIVDITHPTQKEELLSVPEKAGAGAPEENEDQPSEENSTDVIFSDNGNFVTQDNGVSSKLSRQESQPHALIGEIQPLD</sequence>
<gene>
    <name evidence="6" type="ORF">PBY51_001030</name>
</gene>
<keyword evidence="1" id="KW-1015">Disulfide bond</keyword>
<keyword evidence="3" id="KW-0472">Membrane</keyword>
<dbReference type="SUPFAM" id="SSF57586">
    <property type="entry name" value="TNF receptor-like"/>
    <property type="match status" value="3"/>
</dbReference>
<feature type="transmembrane region" description="Helical" evidence="3">
    <location>
        <begin position="195"/>
        <end position="215"/>
    </location>
</feature>
<dbReference type="GO" id="GO:0035631">
    <property type="term" value="C:CD40 receptor complex"/>
    <property type="evidence" value="ECO:0007669"/>
    <property type="project" value="TreeGrafter"/>
</dbReference>
<comment type="caution">
    <text evidence="6">The sequence shown here is derived from an EMBL/GenBank/DDBJ whole genome shotgun (WGS) entry which is preliminary data.</text>
</comment>
<feature type="disulfide bond" evidence="1">
    <location>
        <begin position="169"/>
        <end position="187"/>
    </location>
</feature>
<keyword evidence="3" id="KW-0812">Transmembrane</keyword>
<evidence type="ECO:0000313" key="6">
    <source>
        <dbReference type="EMBL" id="KAK5864055.1"/>
    </source>
</evidence>
<evidence type="ECO:0000256" key="4">
    <source>
        <dbReference type="SAM" id="SignalP"/>
    </source>
</evidence>
<dbReference type="EMBL" id="JAUZQC010000011">
    <property type="protein sequence ID" value="KAK5864055.1"/>
    <property type="molecule type" value="Genomic_DNA"/>
</dbReference>
<dbReference type="GO" id="GO:0002768">
    <property type="term" value="P:immune response-regulating cell surface receptor signaling pathway"/>
    <property type="evidence" value="ECO:0007669"/>
    <property type="project" value="TreeGrafter"/>
</dbReference>
<organism evidence="6 7">
    <name type="scientific">Eleginops maclovinus</name>
    <name type="common">Patagonian blennie</name>
    <name type="synonym">Eleginus maclovinus</name>
    <dbReference type="NCBI Taxonomy" id="56733"/>
    <lineage>
        <taxon>Eukaryota</taxon>
        <taxon>Metazoa</taxon>
        <taxon>Chordata</taxon>
        <taxon>Craniata</taxon>
        <taxon>Vertebrata</taxon>
        <taxon>Euteleostomi</taxon>
        <taxon>Actinopterygii</taxon>
        <taxon>Neopterygii</taxon>
        <taxon>Teleostei</taxon>
        <taxon>Neoteleostei</taxon>
        <taxon>Acanthomorphata</taxon>
        <taxon>Eupercaria</taxon>
        <taxon>Perciformes</taxon>
        <taxon>Notothenioidei</taxon>
        <taxon>Eleginopidae</taxon>
        <taxon>Eleginops</taxon>
    </lineage>
</organism>
<dbReference type="PANTHER" id="PTHR46875">
    <property type="entry name" value="TUMOR NECROSIS FACTOR RECEPTOR SUPERFAMILY MEMBER 5"/>
    <property type="match status" value="1"/>
</dbReference>
<dbReference type="PANTHER" id="PTHR46875:SF3">
    <property type="entry name" value="CD40 MOLECULE, TNF RECEPTOR SUPERFAMILY MEMBER 5"/>
    <property type="match status" value="1"/>
</dbReference>
<dbReference type="InterPro" id="IPR034053">
    <property type="entry name" value="TNFRSF5_N_teleost"/>
</dbReference>
<dbReference type="Proteomes" id="UP001346869">
    <property type="component" value="Unassembled WGS sequence"/>
</dbReference>
<reference evidence="6 7" key="1">
    <citation type="journal article" date="2023" name="Genes (Basel)">
        <title>Chromosome-Level Genome Assembly and Circadian Gene Repertoire of the Patagonia Blennie Eleginops maclovinus-The Closest Ancestral Proxy of Antarctic Cryonotothenioids.</title>
        <authorList>
            <person name="Cheng C.C."/>
            <person name="Rivera-Colon A.G."/>
            <person name="Minhas B.F."/>
            <person name="Wilson L."/>
            <person name="Rayamajhi N."/>
            <person name="Vargas-Chacoff L."/>
            <person name="Catchen J.M."/>
        </authorList>
    </citation>
    <scope>NUCLEOTIDE SEQUENCE [LARGE SCALE GENOMIC DNA]</scope>
    <source>
        <strain evidence="6">JMC-PN-2008</strain>
    </source>
</reference>
<dbReference type="AlphaFoldDB" id="A0AAN7XQM5"/>
<feature type="compositionally biased region" description="Acidic residues" evidence="2">
    <location>
        <begin position="270"/>
        <end position="281"/>
    </location>
</feature>
<dbReference type="CDD" id="cd13422">
    <property type="entry name" value="TNFRSF5_teleost"/>
    <property type="match status" value="1"/>
</dbReference>
<name>A0AAN7XQM5_ELEMC</name>
<feature type="region of interest" description="Disordered" evidence="2">
    <location>
        <begin position="258"/>
        <end position="321"/>
    </location>
</feature>
<evidence type="ECO:0000256" key="1">
    <source>
        <dbReference type="PROSITE-ProRule" id="PRU00206"/>
    </source>
</evidence>
<keyword evidence="4" id="KW-0732">Signal</keyword>
<dbReference type="PROSITE" id="PS50050">
    <property type="entry name" value="TNFR_NGFR_2"/>
    <property type="match status" value="1"/>
</dbReference>
<proteinExistence type="predicted"/>
<feature type="repeat" description="TNFR-Cys" evidence="1">
    <location>
        <begin position="147"/>
        <end position="187"/>
    </location>
</feature>
<dbReference type="SMART" id="SM00208">
    <property type="entry name" value="TNFR"/>
    <property type="match status" value="3"/>
</dbReference>
<keyword evidence="3" id="KW-1133">Transmembrane helix</keyword>
<dbReference type="Gene3D" id="2.10.50.10">
    <property type="entry name" value="Tumor Necrosis Factor Receptor, subunit A, domain 2"/>
    <property type="match status" value="2"/>
</dbReference>
<keyword evidence="7" id="KW-1185">Reference proteome</keyword>
<evidence type="ECO:0000256" key="3">
    <source>
        <dbReference type="SAM" id="Phobius"/>
    </source>
</evidence>
<dbReference type="InterPro" id="IPR052135">
    <property type="entry name" value="TNFRSF5"/>
</dbReference>
<dbReference type="InterPro" id="IPR001368">
    <property type="entry name" value="TNFR/NGFR_Cys_rich_reg"/>
</dbReference>